<sequence length="277" mass="28909">LYVSLPLLQRTMAETAAKPAAVLTMKLLVDTKSRRVLYAEAGKEVVDFLFSLLAFPLGAVTKLLTTGDMAGSVGNLYASLEKLDAGYVNRRDAKNALLDAPVLQLAVAAPSDSAAPAAPAPDGDGLYRCKGCSCSVSCYNYATKVSGTPCPVCKGKMTTAVKLVEPDRKSGGAKAAPAADVASSSSGLVRDMVTYTVMDDLSVAPMSTICAVTGLVALGVTDISGLQARTVEIGHKEGLALLKASLQSRTVLTDVFLGANEAKGLLQDETKRRLHHF</sequence>
<dbReference type="Proteomes" id="UP000324897">
    <property type="component" value="Unassembled WGS sequence"/>
</dbReference>
<dbReference type="PANTHER" id="PTHR33103">
    <property type="entry name" value="OS01G0153900 PROTEIN"/>
    <property type="match status" value="1"/>
</dbReference>
<dbReference type="PANTHER" id="PTHR33103:SF106">
    <property type="entry name" value="OS01G0154200 PROTEIN"/>
    <property type="match status" value="1"/>
</dbReference>
<organism evidence="1 2">
    <name type="scientific">Eragrostis curvula</name>
    <name type="common">weeping love grass</name>
    <dbReference type="NCBI Taxonomy" id="38414"/>
    <lineage>
        <taxon>Eukaryota</taxon>
        <taxon>Viridiplantae</taxon>
        <taxon>Streptophyta</taxon>
        <taxon>Embryophyta</taxon>
        <taxon>Tracheophyta</taxon>
        <taxon>Spermatophyta</taxon>
        <taxon>Magnoliopsida</taxon>
        <taxon>Liliopsida</taxon>
        <taxon>Poales</taxon>
        <taxon>Poaceae</taxon>
        <taxon>PACMAD clade</taxon>
        <taxon>Chloridoideae</taxon>
        <taxon>Eragrostideae</taxon>
        <taxon>Eragrostidinae</taxon>
        <taxon>Eragrostis</taxon>
    </lineage>
</organism>
<evidence type="ECO:0008006" key="3">
    <source>
        <dbReference type="Google" id="ProtNLM"/>
    </source>
</evidence>
<evidence type="ECO:0000313" key="1">
    <source>
        <dbReference type="EMBL" id="TVU21784.1"/>
    </source>
</evidence>
<accession>A0A5J9UE98</accession>
<name>A0A5J9UE98_9POAL</name>
<dbReference type="Pfam" id="PF05056">
    <property type="entry name" value="DUF674"/>
    <property type="match status" value="2"/>
</dbReference>
<dbReference type="InterPro" id="IPR007750">
    <property type="entry name" value="DUF674"/>
</dbReference>
<dbReference type="AlphaFoldDB" id="A0A5J9UE98"/>
<dbReference type="EMBL" id="RWGY01000026">
    <property type="protein sequence ID" value="TVU21784.1"/>
    <property type="molecule type" value="Genomic_DNA"/>
</dbReference>
<gene>
    <name evidence="1" type="ORF">EJB05_31446</name>
</gene>
<proteinExistence type="predicted"/>
<comment type="caution">
    <text evidence="1">The sequence shown here is derived from an EMBL/GenBank/DDBJ whole genome shotgun (WGS) entry which is preliminary data.</text>
</comment>
<reference evidence="1 2" key="1">
    <citation type="journal article" date="2019" name="Sci. Rep.">
        <title>A high-quality genome of Eragrostis curvula grass provides insights into Poaceae evolution and supports new strategies to enhance forage quality.</title>
        <authorList>
            <person name="Carballo J."/>
            <person name="Santos B.A.C.M."/>
            <person name="Zappacosta D."/>
            <person name="Garbus I."/>
            <person name="Selva J.P."/>
            <person name="Gallo C.A."/>
            <person name="Diaz A."/>
            <person name="Albertini E."/>
            <person name="Caccamo M."/>
            <person name="Echenique V."/>
        </authorList>
    </citation>
    <scope>NUCLEOTIDE SEQUENCE [LARGE SCALE GENOMIC DNA]</scope>
    <source>
        <strain evidence="2">cv. Victoria</strain>
        <tissue evidence="1">Leaf</tissue>
    </source>
</reference>
<feature type="non-terminal residue" evidence="1">
    <location>
        <position position="1"/>
    </location>
</feature>
<protein>
    <recommendedName>
        <fullName evidence="3">DUF674 domain-containing protein</fullName>
    </recommendedName>
</protein>
<evidence type="ECO:0000313" key="2">
    <source>
        <dbReference type="Proteomes" id="UP000324897"/>
    </source>
</evidence>
<dbReference type="OrthoDB" id="2014278at2759"/>
<keyword evidence="2" id="KW-1185">Reference proteome</keyword>